<sequence>MAGLRGQEELLRAIRAITSGSHTDEIHRLTGPEYDPAIQELAEAMAVMLVRLEAREDRLEELLAKIRRDTVNTITSVVHALGARDAYTEGHGERVGVYARRLAQRLKLPADEVERIRIAGTLHDIGKIGFSDRVFSSEDTPLSEDMVEEIHRHPEWGRDILKDLDFLGPALEYVYAHHERLDGSGYPRGLSGDAIPLGARILCVVDYFDAMTTDRPYQKGRSREAAFAILRDLAGTALDETLVEAFILEVEENGPAG</sequence>
<evidence type="ECO:0000259" key="1">
    <source>
        <dbReference type="PROSITE" id="PS51832"/>
    </source>
</evidence>
<accession>A0A140D9K1</accession>
<evidence type="ECO:0000313" key="5">
    <source>
        <dbReference type="Proteomes" id="UP000295506"/>
    </source>
</evidence>
<dbReference type="Pfam" id="PF13487">
    <property type="entry name" value="HD_5"/>
    <property type="match status" value="1"/>
</dbReference>
<reference evidence="2 4" key="1">
    <citation type="journal article" date="2016" name="Front. Microbiol.">
        <title>Genome Sequence of the Piezophilic, Mesophilic Sulfate-Reducing Bacterium Desulfovibrio indicus J2T.</title>
        <authorList>
            <person name="Cao J."/>
            <person name="Maignien L."/>
            <person name="Shao Z."/>
            <person name="Alain K."/>
            <person name="Jebbar M."/>
        </authorList>
    </citation>
    <scope>NUCLEOTIDE SEQUENCE [LARGE SCALE GENOMIC DNA]</scope>
    <source>
        <strain evidence="2 4">J2</strain>
    </source>
</reference>
<protein>
    <submittedName>
        <fullName evidence="3">HD domain-containing protein</fullName>
    </submittedName>
    <submittedName>
        <fullName evidence="2">Phosphohydrolase</fullName>
    </submittedName>
</protein>
<dbReference type="AlphaFoldDB" id="A0A140D9K1"/>
<reference evidence="3 5" key="2">
    <citation type="submission" date="2019-03" db="EMBL/GenBank/DDBJ databases">
        <title>Genomic Encyclopedia of Type Strains, Phase IV (KMG-IV): sequencing the most valuable type-strain genomes for metagenomic binning, comparative biology and taxonomic classification.</title>
        <authorList>
            <person name="Goeker M."/>
        </authorList>
    </citation>
    <scope>NUCLEOTIDE SEQUENCE [LARGE SCALE GENOMIC DNA]</scope>
    <source>
        <strain evidence="3 5">DSM 101483</strain>
    </source>
</reference>
<evidence type="ECO:0000313" key="2">
    <source>
        <dbReference type="EMBL" id="AMK09868.1"/>
    </source>
</evidence>
<dbReference type="PROSITE" id="PS51832">
    <property type="entry name" value="HD_GYP"/>
    <property type="match status" value="1"/>
</dbReference>
<dbReference type="Gene3D" id="1.10.3210.10">
    <property type="entry name" value="Hypothetical protein af1432"/>
    <property type="match status" value="1"/>
</dbReference>
<dbReference type="PANTHER" id="PTHR45228">
    <property type="entry name" value="CYCLIC DI-GMP PHOSPHODIESTERASE TM_0186-RELATED"/>
    <property type="match status" value="1"/>
</dbReference>
<dbReference type="InterPro" id="IPR052020">
    <property type="entry name" value="Cyclic_di-GMP/3'3'-cGAMP_PDE"/>
</dbReference>
<dbReference type="InterPro" id="IPR037522">
    <property type="entry name" value="HD_GYP_dom"/>
</dbReference>
<organism evidence="3 5">
    <name type="scientific">Pseudodesulfovibrio indicus</name>
    <dbReference type="NCBI Taxonomy" id="1716143"/>
    <lineage>
        <taxon>Bacteria</taxon>
        <taxon>Pseudomonadati</taxon>
        <taxon>Thermodesulfobacteriota</taxon>
        <taxon>Desulfovibrionia</taxon>
        <taxon>Desulfovibrionales</taxon>
        <taxon>Desulfovibrionaceae</taxon>
    </lineage>
</organism>
<dbReference type="RefSeq" id="WP_066799422.1">
    <property type="nucleotide sequence ID" value="NZ_CP014206.1"/>
</dbReference>
<dbReference type="InterPro" id="IPR003607">
    <property type="entry name" value="HD/PDEase_dom"/>
</dbReference>
<dbReference type="Proteomes" id="UP000055611">
    <property type="component" value="Chromosome"/>
</dbReference>
<feature type="domain" description="HD-GYP" evidence="1">
    <location>
        <begin position="66"/>
        <end position="257"/>
    </location>
</feature>
<dbReference type="OrthoDB" id="9769359at2"/>
<dbReference type="EMBL" id="SOBK01000008">
    <property type="protein sequence ID" value="TDT87453.1"/>
    <property type="molecule type" value="Genomic_DNA"/>
</dbReference>
<dbReference type="Proteomes" id="UP000295506">
    <property type="component" value="Unassembled WGS sequence"/>
</dbReference>
<evidence type="ECO:0000313" key="3">
    <source>
        <dbReference type="EMBL" id="TDT87453.1"/>
    </source>
</evidence>
<dbReference type="PANTHER" id="PTHR45228:SF1">
    <property type="entry name" value="CYCLIC DI-GMP PHOSPHODIESTERASE TM_0186"/>
    <property type="match status" value="1"/>
</dbReference>
<dbReference type="KEGG" id="dej:AWY79_01455"/>
<dbReference type="SUPFAM" id="SSF109604">
    <property type="entry name" value="HD-domain/PDEase-like"/>
    <property type="match status" value="1"/>
</dbReference>
<gene>
    <name evidence="2" type="ORF">AWY79_01455</name>
    <name evidence="3" type="ORF">EDC59_108119</name>
</gene>
<dbReference type="SMART" id="SM00471">
    <property type="entry name" value="HDc"/>
    <property type="match status" value="1"/>
</dbReference>
<proteinExistence type="predicted"/>
<name>A0A140D9K1_9BACT</name>
<keyword evidence="4" id="KW-1185">Reference proteome</keyword>
<dbReference type="EMBL" id="CP014206">
    <property type="protein sequence ID" value="AMK09868.1"/>
    <property type="molecule type" value="Genomic_DNA"/>
</dbReference>
<evidence type="ECO:0000313" key="4">
    <source>
        <dbReference type="Proteomes" id="UP000055611"/>
    </source>
</evidence>
<dbReference type="CDD" id="cd00077">
    <property type="entry name" value="HDc"/>
    <property type="match status" value="1"/>
</dbReference>